<protein>
    <submittedName>
        <fullName evidence="1">Uncharacterized protein</fullName>
    </submittedName>
</protein>
<comment type="caution">
    <text evidence="1">The sequence shown here is derived from an EMBL/GenBank/DDBJ whole genome shotgun (WGS) entry which is preliminary data.</text>
</comment>
<sequence>MSTNIQPQVDVIPTIPNMVIINTINHLVDRIKILSEQVHTCMKISDQFINHSFKSININGTHAKYVHNRSVLYIIKKLLRLKQSNQNVIKSLHRYQCYMEKLIFDIQQETARSNQTEITRIKSRRSKIDGQVEVLNESYSTSLNLENISKIIDSTLSHVNTLQLDLTIMFEKIQQVINGTRNSVFYALTEECTFLTKQLSNKKLLQKLLQNNEEIQTVRSELTIQYNRINQYLQADLNTMRTRHRYQGQQLLHLNNLPLKPIITKINLEPHRL</sequence>
<accession>A0A430Q2E8</accession>
<reference evidence="1 2" key="1">
    <citation type="journal article" date="2019" name="PLoS Pathog.">
        <title>Genome sequence of the bovine parasite Schistosoma bovis Tanzania.</title>
        <authorList>
            <person name="Oey H."/>
            <person name="Zakrzewski M."/>
            <person name="Gobert G."/>
            <person name="Gravermann K."/>
            <person name="Stoye J."/>
            <person name="Jones M."/>
            <person name="Mcmanus D."/>
            <person name="Krause L."/>
        </authorList>
    </citation>
    <scope>NUCLEOTIDE SEQUENCE [LARGE SCALE GENOMIC DNA]</scope>
    <source>
        <strain evidence="1 2">TAN1997</strain>
    </source>
</reference>
<keyword evidence="2" id="KW-1185">Reference proteome</keyword>
<evidence type="ECO:0000313" key="2">
    <source>
        <dbReference type="Proteomes" id="UP000290809"/>
    </source>
</evidence>
<proteinExistence type="predicted"/>
<gene>
    <name evidence="1" type="ORF">DC041_0009570</name>
</gene>
<dbReference type="EMBL" id="QMKO01003103">
    <property type="protein sequence ID" value="RTG81875.1"/>
    <property type="molecule type" value="Genomic_DNA"/>
</dbReference>
<dbReference type="Proteomes" id="UP000290809">
    <property type="component" value="Unassembled WGS sequence"/>
</dbReference>
<dbReference type="AlphaFoldDB" id="A0A430Q2E8"/>
<name>A0A430Q2E8_SCHBO</name>
<evidence type="ECO:0000313" key="1">
    <source>
        <dbReference type="EMBL" id="RTG81875.1"/>
    </source>
</evidence>
<organism evidence="1 2">
    <name type="scientific">Schistosoma bovis</name>
    <name type="common">Blood fluke</name>
    <dbReference type="NCBI Taxonomy" id="6184"/>
    <lineage>
        <taxon>Eukaryota</taxon>
        <taxon>Metazoa</taxon>
        <taxon>Spiralia</taxon>
        <taxon>Lophotrochozoa</taxon>
        <taxon>Platyhelminthes</taxon>
        <taxon>Trematoda</taxon>
        <taxon>Digenea</taxon>
        <taxon>Strigeidida</taxon>
        <taxon>Schistosomatoidea</taxon>
        <taxon>Schistosomatidae</taxon>
        <taxon>Schistosoma</taxon>
    </lineage>
</organism>